<keyword evidence="3" id="KW-0597">Phosphoprotein</keyword>
<dbReference type="SUPFAM" id="SSF47384">
    <property type="entry name" value="Homodimeric domain of signal transducing histidine kinase"/>
    <property type="match status" value="1"/>
</dbReference>
<keyword evidence="4" id="KW-0808">Transferase</keyword>
<sequence length="581" mass="66474">MGRVRFSEIVNINELQKITDNIYAVTGMPIGVIEVDGTIVLASGWQDICTKFHRMHPLACQRCLDSDFYIKNHLEEGEPIRYKCKNNMWDIAMPMVISGEHIATIFLGQFFYEDEKIDMEYFRAQALEFGFSEKEYLEALNKVPKYSRERVEQILTYYQGLIMTLTESGIRQVELKKSKKELVEGKRYLSTIFNSVNDAIFIHDIYGNIIDINETAISMLGYSREELLTQNVKDIVVQEPVYYDYTIKKLINRAKENETAIGELIAKKKDGTVLWIEVNTRIISIDEEDIVIATVRDITERKKAELAFQNETFELEKLRTEFFANISHELRTPLNIILSAIKVNEMHILNKERPIDIERIISNIGVEKQNCFRLLRLINNLIDSTKIDANQFELNIVNCNIVSIIEEITLAAANHLCSSKLNLVFDTDIEEKIVACDVDKLERIILNLLSNSVKYTPDGGNILVNIFDGEEYITITIEDTGIGIPPEKLQVVFDRFRQVDKSFTRNSEGIGLGLFLAKSLVQMLGGTINVESEYGKGTKFTVKLPAKVLENSKGIAECELAADKINDYEEKITIEFSDIYK</sequence>
<dbReference type="PANTHER" id="PTHR43047">
    <property type="entry name" value="TWO-COMPONENT HISTIDINE PROTEIN KINASE"/>
    <property type="match status" value="1"/>
</dbReference>
<dbReference type="InterPro" id="IPR004358">
    <property type="entry name" value="Sig_transdc_His_kin-like_C"/>
</dbReference>
<dbReference type="PROSITE" id="PS50113">
    <property type="entry name" value="PAC"/>
    <property type="match status" value="1"/>
</dbReference>
<evidence type="ECO:0000256" key="1">
    <source>
        <dbReference type="ARBA" id="ARBA00000085"/>
    </source>
</evidence>
<keyword evidence="6" id="KW-0902">Two-component regulatory system</keyword>
<dbReference type="InterPro" id="IPR036097">
    <property type="entry name" value="HisK_dim/P_sf"/>
</dbReference>
<evidence type="ECO:0000259" key="7">
    <source>
        <dbReference type="PROSITE" id="PS50109"/>
    </source>
</evidence>
<dbReference type="RefSeq" id="WP_264849391.1">
    <property type="nucleotide sequence ID" value="NZ_BRXR01000001.1"/>
</dbReference>
<dbReference type="Pfam" id="PF02518">
    <property type="entry name" value="HATPase_c"/>
    <property type="match status" value="1"/>
</dbReference>
<dbReference type="InterPro" id="IPR018771">
    <property type="entry name" value="PocR_dom"/>
</dbReference>
<dbReference type="PROSITE" id="PS50112">
    <property type="entry name" value="PAS"/>
    <property type="match status" value="1"/>
</dbReference>
<gene>
    <name evidence="10" type="ORF">bsdE14_15370</name>
</gene>
<dbReference type="SMART" id="SM00388">
    <property type="entry name" value="HisKA"/>
    <property type="match status" value="1"/>
</dbReference>
<dbReference type="EC" id="2.7.13.3" evidence="2"/>
<feature type="domain" description="Histidine kinase" evidence="7">
    <location>
        <begin position="325"/>
        <end position="548"/>
    </location>
</feature>
<evidence type="ECO:0000256" key="4">
    <source>
        <dbReference type="ARBA" id="ARBA00022679"/>
    </source>
</evidence>
<evidence type="ECO:0000256" key="6">
    <source>
        <dbReference type="ARBA" id="ARBA00023012"/>
    </source>
</evidence>
<feature type="domain" description="PAS" evidence="8">
    <location>
        <begin position="185"/>
        <end position="239"/>
    </location>
</feature>
<dbReference type="InterPro" id="IPR035965">
    <property type="entry name" value="PAS-like_dom_sf"/>
</dbReference>
<dbReference type="InterPro" id="IPR001610">
    <property type="entry name" value="PAC"/>
</dbReference>
<dbReference type="Gene3D" id="1.10.287.130">
    <property type="match status" value="1"/>
</dbReference>
<dbReference type="PROSITE" id="PS50109">
    <property type="entry name" value="HIS_KIN"/>
    <property type="match status" value="1"/>
</dbReference>
<dbReference type="InterPro" id="IPR000014">
    <property type="entry name" value="PAS"/>
</dbReference>
<reference evidence="10 11" key="1">
    <citation type="journal article" date="2024" name="Int. J. Syst. Evol. Microbiol.">
        <title>Clostridium omnivorum sp. nov., isolated from anoxic soil under the treatment of reductive soil disinfestation.</title>
        <authorList>
            <person name="Ueki A."/>
            <person name="Tonouchi A."/>
            <person name="Kaku N."/>
            <person name="Honma S."/>
            <person name="Ueki K."/>
        </authorList>
    </citation>
    <scope>NUCLEOTIDE SEQUENCE [LARGE SCALE GENOMIC DNA]</scope>
    <source>
        <strain evidence="10 11">E14</strain>
    </source>
</reference>
<keyword evidence="11" id="KW-1185">Reference proteome</keyword>
<dbReference type="InterPro" id="IPR005467">
    <property type="entry name" value="His_kinase_dom"/>
</dbReference>
<dbReference type="CDD" id="cd16922">
    <property type="entry name" value="HATPase_EvgS-ArcB-TorS-like"/>
    <property type="match status" value="1"/>
</dbReference>
<dbReference type="Pfam" id="PF00512">
    <property type="entry name" value="HisKA"/>
    <property type="match status" value="1"/>
</dbReference>
<evidence type="ECO:0000256" key="3">
    <source>
        <dbReference type="ARBA" id="ARBA00022553"/>
    </source>
</evidence>
<dbReference type="EMBL" id="BRXR01000001">
    <property type="protein sequence ID" value="GLC30127.1"/>
    <property type="molecule type" value="Genomic_DNA"/>
</dbReference>
<dbReference type="SMART" id="SM00086">
    <property type="entry name" value="PAC"/>
    <property type="match status" value="1"/>
</dbReference>
<evidence type="ECO:0000259" key="9">
    <source>
        <dbReference type="PROSITE" id="PS50113"/>
    </source>
</evidence>
<name>A0ABQ5N4J1_9CLOT</name>
<dbReference type="Proteomes" id="UP001208567">
    <property type="component" value="Unassembled WGS sequence"/>
</dbReference>
<dbReference type="SUPFAM" id="SSF55874">
    <property type="entry name" value="ATPase domain of HSP90 chaperone/DNA topoisomerase II/histidine kinase"/>
    <property type="match status" value="1"/>
</dbReference>
<dbReference type="PRINTS" id="PR00344">
    <property type="entry name" value="BCTRLSENSOR"/>
</dbReference>
<dbReference type="InterPro" id="IPR003594">
    <property type="entry name" value="HATPase_dom"/>
</dbReference>
<dbReference type="SMART" id="SM00091">
    <property type="entry name" value="PAS"/>
    <property type="match status" value="1"/>
</dbReference>
<protein>
    <recommendedName>
        <fullName evidence="2">histidine kinase</fullName>
        <ecNumber evidence="2">2.7.13.3</ecNumber>
    </recommendedName>
</protein>
<proteinExistence type="predicted"/>
<dbReference type="InterPro" id="IPR000700">
    <property type="entry name" value="PAS-assoc_C"/>
</dbReference>
<feature type="domain" description="PAC" evidence="9">
    <location>
        <begin position="255"/>
        <end position="310"/>
    </location>
</feature>
<dbReference type="CDD" id="cd00082">
    <property type="entry name" value="HisKA"/>
    <property type="match status" value="1"/>
</dbReference>
<dbReference type="PANTHER" id="PTHR43047:SF72">
    <property type="entry name" value="OSMOSENSING HISTIDINE PROTEIN KINASE SLN1"/>
    <property type="match status" value="1"/>
</dbReference>
<dbReference type="SMART" id="SM00387">
    <property type="entry name" value="HATPase_c"/>
    <property type="match status" value="1"/>
</dbReference>
<evidence type="ECO:0000256" key="5">
    <source>
        <dbReference type="ARBA" id="ARBA00022777"/>
    </source>
</evidence>
<dbReference type="InterPro" id="IPR036890">
    <property type="entry name" value="HATPase_C_sf"/>
</dbReference>
<evidence type="ECO:0000259" key="8">
    <source>
        <dbReference type="PROSITE" id="PS50112"/>
    </source>
</evidence>
<evidence type="ECO:0000313" key="10">
    <source>
        <dbReference type="EMBL" id="GLC30127.1"/>
    </source>
</evidence>
<dbReference type="CDD" id="cd00130">
    <property type="entry name" value="PAS"/>
    <property type="match status" value="1"/>
</dbReference>
<dbReference type="NCBIfam" id="TIGR00229">
    <property type="entry name" value="sensory_box"/>
    <property type="match status" value="1"/>
</dbReference>
<dbReference type="SUPFAM" id="SSF55785">
    <property type="entry name" value="PYP-like sensor domain (PAS domain)"/>
    <property type="match status" value="1"/>
</dbReference>
<evidence type="ECO:0000256" key="2">
    <source>
        <dbReference type="ARBA" id="ARBA00012438"/>
    </source>
</evidence>
<dbReference type="Gene3D" id="3.30.450.20">
    <property type="entry name" value="PAS domain"/>
    <property type="match status" value="1"/>
</dbReference>
<dbReference type="InterPro" id="IPR003661">
    <property type="entry name" value="HisK_dim/P_dom"/>
</dbReference>
<dbReference type="Pfam" id="PF13426">
    <property type="entry name" value="PAS_9"/>
    <property type="match status" value="1"/>
</dbReference>
<dbReference type="Pfam" id="PF10114">
    <property type="entry name" value="PocR"/>
    <property type="match status" value="1"/>
</dbReference>
<evidence type="ECO:0000313" key="11">
    <source>
        <dbReference type="Proteomes" id="UP001208567"/>
    </source>
</evidence>
<organism evidence="10 11">
    <name type="scientific">Clostridium omnivorum</name>
    <dbReference type="NCBI Taxonomy" id="1604902"/>
    <lineage>
        <taxon>Bacteria</taxon>
        <taxon>Bacillati</taxon>
        <taxon>Bacillota</taxon>
        <taxon>Clostridia</taxon>
        <taxon>Eubacteriales</taxon>
        <taxon>Clostridiaceae</taxon>
        <taxon>Clostridium</taxon>
    </lineage>
</organism>
<keyword evidence="5" id="KW-0418">Kinase</keyword>
<accession>A0ABQ5N4J1</accession>
<comment type="caution">
    <text evidence="10">The sequence shown here is derived from an EMBL/GenBank/DDBJ whole genome shotgun (WGS) entry which is preliminary data.</text>
</comment>
<comment type="catalytic activity">
    <reaction evidence="1">
        <text>ATP + protein L-histidine = ADP + protein N-phospho-L-histidine.</text>
        <dbReference type="EC" id="2.7.13.3"/>
    </reaction>
</comment>
<dbReference type="Gene3D" id="3.30.565.10">
    <property type="entry name" value="Histidine kinase-like ATPase, C-terminal domain"/>
    <property type="match status" value="1"/>
</dbReference>